<dbReference type="AlphaFoldDB" id="A0A1M5I8W8"/>
<evidence type="ECO:0000313" key="3">
    <source>
        <dbReference type="Proteomes" id="UP000189796"/>
    </source>
</evidence>
<protein>
    <submittedName>
        <fullName evidence="2">Uncharacterized protein</fullName>
    </submittedName>
</protein>
<keyword evidence="1" id="KW-0472">Membrane</keyword>
<reference evidence="2 3" key="1">
    <citation type="submission" date="2016-11" db="EMBL/GenBank/DDBJ databases">
        <authorList>
            <person name="Jaros S."/>
            <person name="Januszkiewicz K."/>
            <person name="Wedrychowicz H."/>
        </authorList>
    </citation>
    <scope>NUCLEOTIDE SEQUENCE [LARGE SCALE GENOMIC DNA]</scope>
    <source>
        <strain evidence="2 3">GAS138</strain>
    </source>
</reference>
<dbReference type="EMBL" id="LT670817">
    <property type="protein sequence ID" value="SHG24804.1"/>
    <property type="molecule type" value="Genomic_DNA"/>
</dbReference>
<accession>A0A1M5I8W8</accession>
<dbReference type="RefSeq" id="WP_172842476.1">
    <property type="nucleotide sequence ID" value="NZ_LT670817.1"/>
</dbReference>
<organism evidence="2 3">
    <name type="scientific">Bradyrhizobium erythrophlei</name>
    <dbReference type="NCBI Taxonomy" id="1437360"/>
    <lineage>
        <taxon>Bacteria</taxon>
        <taxon>Pseudomonadati</taxon>
        <taxon>Pseudomonadota</taxon>
        <taxon>Alphaproteobacteria</taxon>
        <taxon>Hyphomicrobiales</taxon>
        <taxon>Nitrobacteraceae</taxon>
        <taxon>Bradyrhizobium</taxon>
    </lineage>
</organism>
<sequence length="50" mass="5452">MTTSAIQTAGYPTSERTELMQDFLLVSSFGLWAVLLGLTPVMAFHMLMGS</sequence>
<evidence type="ECO:0000256" key="1">
    <source>
        <dbReference type="SAM" id="Phobius"/>
    </source>
</evidence>
<feature type="transmembrane region" description="Helical" evidence="1">
    <location>
        <begin position="23"/>
        <end position="47"/>
    </location>
</feature>
<name>A0A1M5I8W8_9BRAD</name>
<proteinExistence type="predicted"/>
<dbReference type="Proteomes" id="UP000189796">
    <property type="component" value="Chromosome I"/>
</dbReference>
<evidence type="ECO:0000313" key="2">
    <source>
        <dbReference type="EMBL" id="SHG24804.1"/>
    </source>
</evidence>
<keyword evidence="1" id="KW-0812">Transmembrane</keyword>
<keyword evidence="1" id="KW-1133">Transmembrane helix</keyword>
<gene>
    <name evidence="2" type="ORF">SAMN05443248_0868</name>
</gene>